<organism evidence="1 2">
    <name type="scientific">Candidatus Ornithospirochaeta stercoripullorum</name>
    <dbReference type="NCBI Taxonomy" id="2840899"/>
    <lineage>
        <taxon>Bacteria</taxon>
        <taxon>Pseudomonadati</taxon>
        <taxon>Spirochaetota</taxon>
        <taxon>Spirochaetia</taxon>
        <taxon>Spirochaetales</taxon>
        <taxon>Spirochaetaceae</taxon>
        <taxon>Spirochaetaceae incertae sedis</taxon>
        <taxon>Candidatus Ornithospirochaeta</taxon>
    </lineage>
</organism>
<sequence length="114" mass="13217">MKNSERILINSIAGNDIDGETAALCGSIQNYRRYQKKHGRILTFQQAAREWKQELFLPIVSKLKNENVEKNEFTNAFFHDLYKAEGNDFKVEESRNVKQVKEKGLKALLHHLIA</sequence>
<comment type="caution">
    <text evidence="1">The sequence shown here is derived from an EMBL/GenBank/DDBJ whole genome shotgun (WGS) entry which is preliminary data.</text>
</comment>
<name>A0A9D9H581_9SPIO</name>
<protein>
    <submittedName>
        <fullName evidence="1">Uncharacterized protein</fullName>
    </submittedName>
</protein>
<evidence type="ECO:0000313" key="1">
    <source>
        <dbReference type="EMBL" id="MBO8436339.1"/>
    </source>
</evidence>
<dbReference type="Proteomes" id="UP000823615">
    <property type="component" value="Unassembled WGS sequence"/>
</dbReference>
<reference evidence="1" key="1">
    <citation type="submission" date="2020-10" db="EMBL/GenBank/DDBJ databases">
        <authorList>
            <person name="Gilroy R."/>
        </authorList>
    </citation>
    <scope>NUCLEOTIDE SEQUENCE</scope>
    <source>
        <strain evidence="1">7293</strain>
    </source>
</reference>
<dbReference type="EMBL" id="JADIMT010000063">
    <property type="protein sequence ID" value="MBO8436339.1"/>
    <property type="molecule type" value="Genomic_DNA"/>
</dbReference>
<accession>A0A9D9H581</accession>
<evidence type="ECO:0000313" key="2">
    <source>
        <dbReference type="Proteomes" id="UP000823615"/>
    </source>
</evidence>
<dbReference type="AlphaFoldDB" id="A0A9D9H581"/>
<reference evidence="1" key="2">
    <citation type="journal article" date="2021" name="PeerJ">
        <title>Extensive microbial diversity within the chicken gut microbiome revealed by metagenomics and culture.</title>
        <authorList>
            <person name="Gilroy R."/>
            <person name="Ravi A."/>
            <person name="Getino M."/>
            <person name="Pursley I."/>
            <person name="Horton D.L."/>
            <person name="Alikhan N.F."/>
            <person name="Baker D."/>
            <person name="Gharbi K."/>
            <person name="Hall N."/>
            <person name="Watson M."/>
            <person name="Adriaenssens E.M."/>
            <person name="Foster-Nyarko E."/>
            <person name="Jarju S."/>
            <person name="Secka A."/>
            <person name="Antonio M."/>
            <person name="Oren A."/>
            <person name="Chaudhuri R.R."/>
            <person name="La Ragione R."/>
            <person name="Hildebrand F."/>
            <person name="Pallen M.J."/>
        </authorList>
    </citation>
    <scope>NUCLEOTIDE SEQUENCE</scope>
    <source>
        <strain evidence="1">7293</strain>
    </source>
</reference>
<gene>
    <name evidence="1" type="ORF">IAA97_05120</name>
</gene>
<proteinExistence type="predicted"/>